<proteinExistence type="predicted"/>
<dbReference type="EMBL" id="QFBC01000002">
    <property type="protein sequence ID" value="PWE57122.1"/>
    <property type="molecule type" value="Genomic_DNA"/>
</dbReference>
<keyword evidence="2" id="KW-1185">Reference proteome</keyword>
<sequence length="165" mass="16987">MILPGFPVPLLKGPGFNYSGTFASDRDGWTQVSGGFAQTTTADAVRTSPGGCQMATASSGSVNGEGQYTIPAARAGGCHIDVSFWHRAVNSVGSGNNVVLRYRIAAGSWVTLASISSNAVTSWAQMSGGFDNPGNNDVTISIVLSGPASVDARFIDDWSIVGTPL</sequence>
<evidence type="ECO:0000313" key="2">
    <source>
        <dbReference type="Proteomes" id="UP000245252"/>
    </source>
</evidence>
<dbReference type="Proteomes" id="UP000245252">
    <property type="component" value="Unassembled WGS sequence"/>
</dbReference>
<protein>
    <recommendedName>
        <fullName evidence="3">CBM-cenC domain-containing protein</fullName>
    </recommendedName>
</protein>
<organism evidence="1 2">
    <name type="scientific">Metarhizobium album</name>
    <dbReference type="NCBI Taxonomy" id="2182425"/>
    <lineage>
        <taxon>Bacteria</taxon>
        <taxon>Pseudomonadati</taxon>
        <taxon>Pseudomonadota</taxon>
        <taxon>Alphaproteobacteria</taxon>
        <taxon>Hyphomicrobiales</taxon>
        <taxon>Rhizobiaceae</taxon>
        <taxon>Metarhizobium</taxon>
    </lineage>
</organism>
<evidence type="ECO:0008006" key="3">
    <source>
        <dbReference type="Google" id="ProtNLM"/>
    </source>
</evidence>
<name>A0A2U2DUZ3_9HYPH</name>
<comment type="caution">
    <text evidence="1">The sequence shown here is derived from an EMBL/GenBank/DDBJ whole genome shotgun (WGS) entry which is preliminary data.</text>
</comment>
<accession>A0A2U2DUZ3</accession>
<reference evidence="1 2" key="1">
    <citation type="submission" date="2018-05" db="EMBL/GenBank/DDBJ databases">
        <title>The draft genome of strain NS-104.</title>
        <authorList>
            <person name="Hang P."/>
            <person name="Jiang J."/>
        </authorList>
    </citation>
    <scope>NUCLEOTIDE SEQUENCE [LARGE SCALE GENOMIC DNA]</scope>
    <source>
        <strain evidence="1 2">NS-104</strain>
    </source>
</reference>
<dbReference type="Gene3D" id="2.60.120.260">
    <property type="entry name" value="Galactose-binding domain-like"/>
    <property type="match status" value="1"/>
</dbReference>
<dbReference type="AlphaFoldDB" id="A0A2U2DUZ3"/>
<evidence type="ECO:0000313" key="1">
    <source>
        <dbReference type="EMBL" id="PWE57122.1"/>
    </source>
</evidence>
<gene>
    <name evidence="1" type="ORF">DEM27_05630</name>
</gene>